<proteinExistence type="predicted"/>
<protein>
    <submittedName>
        <fullName evidence="2">PilZ domain-containing protein</fullName>
    </submittedName>
</protein>
<dbReference type="Gene3D" id="2.40.10.220">
    <property type="entry name" value="predicted glycosyltransferase like domains"/>
    <property type="match status" value="1"/>
</dbReference>
<dbReference type="RefSeq" id="WP_171203136.1">
    <property type="nucleotide sequence ID" value="NZ_BAAANP010000047.1"/>
</dbReference>
<dbReference type="SUPFAM" id="SSF141371">
    <property type="entry name" value="PilZ domain-like"/>
    <property type="match status" value="1"/>
</dbReference>
<organism evidence="2 3">
    <name type="scientific">Pseudokineococcus marinus</name>
    <dbReference type="NCBI Taxonomy" id="351215"/>
    <lineage>
        <taxon>Bacteria</taxon>
        <taxon>Bacillati</taxon>
        <taxon>Actinomycetota</taxon>
        <taxon>Actinomycetes</taxon>
        <taxon>Kineosporiales</taxon>
        <taxon>Kineosporiaceae</taxon>
        <taxon>Pseudokineococcus</taxon>
    </lineage>
</organism>
<comment type="caution">
    <text evidence="2">The sequence shown here is derived from an EMBL/GenBank/DDBJ whole genome shotgun (WGS) entry which is preliminary data.</text>
</comment>
<name>A0A849C0V2_9ACTN</name>
<evidence type="ECO:0000313" key="3">
    <source>
        <dbReference type="Proteomes" id="UP000555552"/>
    </source>
</evidence>
<dbReference type="EMBL" id="JABEMA010000124">
    <property type="protein sequence ID" value="NNH23318.1"/>
    <property type="molecule type" value="Genomic_DNA"/>
</dbReference>
<dbReference type="InterPro" id="IPR009875">
    <property type="entry name" value="PilZ_domain"/>
</dbReference>
<dbReference type="Proteomes" id="UP000555552">
    <property type="component" value="Unassembled WGS sequence"/>
</dbReference>
<accession>A0A849C0V2</accession>
<evidence type="ECO:0000259" key="1">
    <source>
        <dbReference type="Pfam" id="PF07238"/>
    </source>
</evidence>
<gene>
    <name evidence="2" type="ORF">HLB09_09475</name>
</gene>
<feature type="domain" description="PilZ" evidence="1">
    <location>
        <begin position="105"/>
        <end position="214"/>
    </location>
</feature>
<keyword evidence="3" id="KW-1185">Reference proteome</keyword>
<dbReference type="AlphaFoldDB" id="A0A849C0V2"/>
<reference evidence="2 3" key="1">
    <citation type="submission" date="2020-05" db="EMBL/GenBank/DDBJ databases">
        <title>MicrobeNet Type strains.</title>
        <authorList>
            <person name="Nicholson A.C."/>
        </authorList>
    </citation>
    <scope>NUCLEOTIDE SEQUENCE [LARGE SCALE GENOMIC DNA]</scope>
    <source>
        <strain evidence="2 3">JCM 14547</strain>
    </source>
</reference>
<evidence type="ECO:0000313" key="2">
    <source>
        <dbReference type="EMBL" id="NNH23318.1"/>
    </source>
</evidence>
<dbReference type="GO" id="GO:0035438">
    <property type="term" value="F:cyclic-di-GMP binding"/>
    <property type="evidence" value="ECO:0007669"/>
    <property type="project" value="InterPro"/>
</dbReference>
<dbReference type="Pfam" id="PF07238">
    <property type="entry name" value="PilZ"/>
    <property type="match status" value="1"/>
</dbReference>
<sequence length="225" mass="23961">MAGTSSTARALLPADEAPPTGSLVDVAPHRAHVPLTARVVAVGPDRLVLERPADLLGAASRLVEDEAVDLVWSEAGSVVGVPVLVRDLSDDGWTAVVTGAPQRVQRREAVRAPVDLRGRIGRAADGLGAGQVLEVVVEDLSESGARCLVDPVALRLEQDELVHLDLPLEGLPGPLAARVVHRRYRHGTRATLVGLRFEGTTAADADAVRRHVFARLRELRRRGAL</sequence>